<evidence type="ECO:0000313" key="3">
    <source>
        <dbReference type="Proteomes" id="UP000007015"/>
    </source>
</evidence>
<protein>
    <submittedName>
        <fullName evidence="2">Uncharacterized protein</fullName>
    </submittedName>
</protein>
<dbReference type="Gramene" id="BGIOSGA022978-TA">
    <property type="protein sequence ID" value="BGIOSGA022978-PA"/>
    <property type="gene ID" value="BGIOSGA022978"/>
</dbReference>
<dbReference type="HOGENOM" id="CLU_2965086_0_0_1"/>
<accession>A2YDA6</accession>
<proteinExistence type="predicted"/>
<feature type="region of interest" description="Disordered" evidence="1">
    <location>
        <begin position="1"/>
        <end position="29"/>
    </location>
</feature>
<organism evidence="2 3">
    <name type="scientific">Oryza sativa subsp. indica</name>
    <name type="common">Rice</name>
    <dbReference type="NCBI Taxonomy" id="39946"/>
    <lineage>
        <taxon>Eukaryota</taxon>
        <taxon>Viridiplantae</taxon>
        <taxon>Streptophyta</taxon>
        <taxon>Embryophyta</taxon>
        <taxon>Tracheophyta</taxon>
        <taxon>Spermatophyta</taxon>
        <taxon>Magnoliopsida</taxon>
        <taxon>Liliopsida</taxon>
        <taxon>Poales</taxon>
        <taxon>Poaceae</taxon>
        <taxon>BOP clade</taxon>
        <taxon>Oryzoideae</taxon>
        <taxon>Oryzeae</taxon>
        <taxon>Oryzinae</taxon>
        <taxon>Oryza</taxon>
        <taxon>Oryza sativa</taxon>
    </lineage>
</organism>
<keyword evidence="3" id="KW-1185">Reference proteome</keyword>
<dbReference type="EMBL" id="CM000131">
    <property type="protein sequence ID" value="EAZ01067.1"/>
    <property type="molecule type" value="Genomic_DNA"/>
</dbReference>
<evidence type="ECO:0000256" key="1">
    <source>
        <dbReference type="SAM" id="MobiDB-lite"/>
    </source>
</evidence>
<gene>
    <name evidence="2" type="ORF">OsI_23095</name>
</gene>
<sequence>MWRVGCAPGMEESTASADGDAPPRSRIENDKKSFDSFVLEASDFSVIKDGGEELQREAG</sequence>
<evidence type="ECO:0000313" key="2">
    <source>
        <dbReference type="EMBL" id="EAZ01067.1"/>
    </source>
</evidence>
<reference evidence="2 3" key="1">
    <citation type="journal article" date="2005" name="PLoS Biol.">
        <title>The genomes of Oryza sativa: a history of duplications.</title>
        <authorList>
            <person name="Yu J."/>
            <person name="Wang J."/>
            <person name="Lin W."/>
            <person name="Li S."/>
            <person name="Li H."/>
            <person name="Zhou J."/>
            <person name="Ni P."/>
            <person name="Dong W."/>
            <person name="Hu S."/>
            <person name="Zeng C."/>
            <person name="Zhang J."/>
            <person name="Zhang Y."/>
            <person name="Li R."/>
            <person name="Xu Z."/>
            <person name="Li S."/>
            <person name="Li X."/>
            <person name="Zheng H."/>
            <person name="Cong L."/>
            <person name="Lin L."/>
            <person name="Yin J."/>
            <person name="Geng J."/>
            <person name="Li G."/>
            <person name="Shi J."/>
            <person name="Liu J."/>
            <person name="Lv H."/>
            <person name="Li J."/>
            <person name="Wang J."/>
            <person name="Deng Y."/>
            <person name="Ran L."/>
            <person name="Shi X."/>
            <person name="Wang X."/>
            <person name="Wu Q."/>
            <person name="Li C."/>
            <person name="Ren X."/>
            <person name="Wang J."/>
            <person name="Wang X."/>
            <person name="Li D."/>
            <person name="Liu D."/>
            <person name="Zhang X."/>
            <person name="Ji Z."/>
            <person name="Zhao W."/>
            <person name="Sun Y."/>
            <person name="Zhang Z."/>
            <person name="Bao J."/>
            <person name="Han Y."/>
            <person name="Dong L."/>
            <person name="Ji J."/>
            <person name="Chen P."/>
            <person name="Wu S."/>
            <person name="Liu J."/>
            <person name="Xiao Y."/>
            <person name="Bu D."/>
            <person name="Tan J."/>
            <person name="Yang L."/>
            <person name="Ye C."/>
            <person name="Zhang J."/>
            <person name="Xu J."/>
            <person name="Zhou Y."/>
            <person name="Yu Y."/>
            <person name="Zhang B."/>
            <person name="Zhuang S."/>
            <person name="Wei H."/>
            <person name="Liu B."/>
            <person name="Lei M."/>
            <person name="Yu H."/>
            <person name="Li Y."/>
            <person name="Xu H."/>
            <person name="Wei S."/>
            <person name="He X."/>
            <person name="Fang L."/>
            <person name="Zhang Z."/>
            <person name="Zhang Y."/>
            <person name="Huang X."/>
            <person name="Su Z."/>
            <person name="Tong W."/>
            <person name="Li J."/>
            <person name="Tong Z."/>
            <person name="Li S."/>
            <person name="Ye J."/>
            <person name="Wang L."/>
            <person name="Fang L."/>
            <person name="Lei T."/>
            <person name="Chen C."/>
            <person name="Chen H."/>
            <person name="Xu Z."/>
            <person name="Li H."/>
            <person name="Huang H."/>
            <person name="Zhang F."/>
            <person name="Xu H."/>
            <person name="Li N."/>
            <person name="Zhao C."/>
            <person name="Li S."/>
            <person name="Dong L."/>
            <person name="Huang Y."/>
            <person name="Li L."/>
            <person name="Xi Y."/>
            <person name="Qi Q."/>
            <person name="Li W."/>
            <person name="Zhang B."/>
            <person name="Hu W."/>
            <person name="Zhang Y."/>
            <person name="Tian X."/>
            <person name="Jiao Y."/>
            <person name="Liang X."/>
            <person name="Jin J."/>
            <person name="Gao L."/>
            <person name="Zheng W."/>
            <person name="Hao B."/>
            <person name="Liu S."/>
            <person name="Wang W."/>
            <person name="Yuan L."/>
            <person name="Cao M."/>
            <person name="McDermott J."/>
            <person name="Samudrala R."/>
            <person name="Wang J."/>
            <person name="Wong G.K."/>
            <person name="Yang H."/>
        </authorList>
    </citation>
    <scope>NUCLEOTIDE SEQUENCE [LARGE SCALE GENOMIC DNA]</scope>
    <source>
        <strain evidence="3">cv. 93-11</strain>
    </source>
</reference>
<dbReference type="AlphaFoldDB" id="A2YDA6"/>
<dbReference type="Proteomes" id="UP000007015">
    <property type="component" value="Chromosome 6"/>
</dbReference>
<name>A2YDA6_ORYSI</name>